<name>A0ABY5DSI1_9ACTN</name>
<proteinExistence type="inferred from homology"/>
<evidence type="ECO:0000313" key="3">
    <source>
        <dbReference type="Proteomes" id="UP001056035"/>
    </source>
</evidence>
<gene>
    <name evidence="2" type="ORF">NBH00_22235</name>
</gene>
<evidence type="ECO:0000313" key="2">
    <source>
        <dbReference type="EMBL" id="UTI64042.1"/>
    </source>
</evidence>
<dbReference type="RefSeq" id="WP_254570756.1">
    <property type="nucleotide sequence ID" value="NZ_CP098502.1"/>
</dbReference>
<dbReference type="Pfam" id="PF01455">
    <property type="entry name" value="HupF_HypC"/>
    <property type="match status" value="1"/>
</dbReference>
<reference evidence="2 3" key="1">
    <citation type="submission" date="2022-06" db="EMBL/GenBank/DDBJ databases">
        <title>Paraconexibacter antarcticus.</title>
        <authorList>
            <person name="Kim C.S."/>
        </authorList>
    </citation>
    <scope>NUCLEOTIDE SEQUENCE [LARGE SCALE GENOMIC DNA]</scope>
    <source>
        <strain evidence="2 3">02-257</strain>
    </source>
</reference>
<protein>
    <submittedName>
        <fullName evidence="2">HypC/HybG/HupF family hydrogenase formation chaperone</fullName>
    </submittedName>
</protein>
<dbReference type="EMBL" id="CP098502">
    <property type="protein sequence ID" value="UTI64042.1"/>
    <property type="molecule type" value="Genomic_DNA"/>
</dbReference>
<comment type="similarity">
    <text evidence="1">Belongs to the HupF/HypC family.</text>
</comment>
<accession>A0ABY5DSI1</accession>
<dbReference type="SUPFAM" id="SSF159127">
    <property type="entry name" value="HupF/HypC-like"/>
    <property type="match status" value="1"/>
</dbReference>
<dbReference type="Proteomes" id="UP001056035">
    <property type="component" value="Chromosome"/>
</dbReference>
<sequence length="85" mass="8729">MSSLDASAAIALACATDHANHCITCSDEGTPMVVLQLDEARGLALCEDLAGEHHTVEVALVDAEPGHTLLVHAGTALLNLNGDRA</sequence>
<keyword evidence="3" id="KW-1185">Reference proteome</keyword>
<evidence type="ECO:0000256" key="1">
    <source>
        <dbReference type="ARBA" id="ARBA00006018"/>
    </source>
</evidence>
<dbReference type="InterPro" id="IPR001109">
    <property type="entry name" value="Hydrogenase_HupF/HypC"/>
</dbReference>
<dbReference type="Gene3D" id="2.30.30.140">
    <property type="match status" value="1"/>
</dbReference>
<organism evidence="2 3">
    <name type="scientific">Paraconexibacter antarcticus</name>
    <dbReference type="NCBI Taxonomy" id="2949664"/>
    <lineage>
        <taxon>Bacteria</taxon>
        <taxon>Bacillati</taxon>
        <taxon>Actinomycetota</taxon>
        <taxon>Thermoleophilia</taxon>
        <taxon>Solirubrobacterales</taxon>
        <taxon>Paraconexibacteraceae</taxon>
        <taxon>Paraconexibacter</taxon>
    </lineage>
</organism>